<keyword evidence="1" id="KW-1185">Reference proteome</keyword>
<reference evidence="2" key="1">
    <citation type="submission" date="2022-11" db="UniProtKB">
        <authorList>
            <consortium name="WormBaseParasite"/>
        </authorList>
    </citation>
    <scope>IDENTIFICATION</scope>
</reference>
<dbReference type="AlphaFoldDB" id="A0A915ICQ3"/>
<evidence type="ECO:0000313" key="2">
    <source>
        <dbReference type="WBParaSite" id="nRc.2.0.1.t11960-RA"/>
    </source>
</evidence>
<protein>
    <submittedName>
        <fullName evidence="2">Uncharacterized protein</fullName>
    </submittedName>
</protein>
<dbReference type="WBParaSite" id="nRc.2.0.1.t11960-RA">
    <property type="protein sequence ID" value="nRc.2.0.1.t11960-RA"/>
    <property type="gene ID" value="nRc.2.0.1.g11960"/>
</dbReference>
<sequence length="90" mass="10387">MVALLSKKRHGHPRVLSIDQEESLVRLIEGIADAGFALTPQQILGMVREYCEVNKICNPLYNPKTLPSKRIAEEPVWQPTRKWFNPEYIN</sequence>
<dbReference type="Proteomes" id="UP000887565">
    <property type="component" value="Unplaced"/>
</dbReference>
<evidence type="ECO:0000313" key="1">
    <source>
        <dbReference type="Proteomes" id="UP000887565"/>
    </source>
</evidence>
<organism evidence="1 2">
    <name type="scientific">Romanomermis culicivorax</name>
    <name type="common">Nematode worm</name>
    <dbReference type="NCBI Taxonomy" id="13658"/>
    <lineage>
        <taxon>Eukaryota</taxon>
        <taxon>Metazoa</taxon>
        <taxon>Ecdysozoa</taxon>
        <taxon>Nematoda</taxon>
        <taxon>Enoplea</taxon>
        <taxon>Dorylaimia</taxon>
        <taxon>Mermithida</taxon>
        <taxon>Mermithoidea</taxon>
        <taxon>Mermithidae</taxon>
        <taxon>Romanomermis</taxon>
    </lineage>
</organism>
<proteinExistence type="predicted"/>
<name>A0A915ICQ3_ROMCU</name>
<accession>A0A915ICQ3</accession>